<name>A0ACB7W2R5_DIOAL</name>
<keyword evidence="2" id="KW-1185">Reference proteome</keyword>
<comment type="caution">
    <text evidence="1">The sequence shown here is derived from an EMBL/GenBank/DDBJ whole genome shotgun (WGS) entry which is preliminary data.</text>
</comment>
<protein>
    <submittedName>
        <fullName evidence="1">Arabinogalactan protein 16/20/22/41</fullName>
    </submittedName>
</protein>
<accession>A0ACB7W2R5</accession>
<proteinExistence type="predicted"/>
<dbReference type="EMBL" id="CM037015">
    <property type="protein sequence ID" value="KAH7681840.1"/>
    <property type="molecule type" value="Genomic_DNA"/>
</dbReference>
<gene>
    <name evidence="1" type="ORF">IHE45_05G083000</name>
</gene>
<organism evidence="1 2">
    <name type="scientific">Dioscorea alata</name>
    <name type="common">Purple yam</name>
    <dbReference type="NCBI Taxonomy" id="55571"/>
    <lineage>
        <taxon>Eukaryota</taxon>
        <taxon>Viridiplantae</taxon>
        <taxon>Streptophyta</taxon>
        <taxon>Embryophyta</taxon>
        <taxon>Tracheophyta</taxon>
        <taxon>Spermatophyta</taxon>
        <taxon>Magnoliopsida</taxon>
        <taxon>Liliopsida</taxon>
        <taxon>Dioscoreales</taxon>
        <taxon>Dioscoreaceae</taxon>
        <taxon>Dioscorea</taxon>
    </lineage>
</organism>
<reference evidence="2" key="1">
    <citation type="journal article" date="2022" name="Nat. Commun.">
        <title>Chromosome evolution and the genetic basis of agronomically important traits in greater yam.</title>
        <authorList>
            <person name="Bredeson J.V."/>
            <person name="Lyons J.B."/>
            <person name="Oniyinde I.O."/>
            <person name="Okereke N.R."/>
            <person name="Kolade O."/>
            <person name="Nnabue I."/>
            <person name="Nwadili C.O."/>
            <person name="Hribova E."/>
            <person name="Parker M."/>
            <person name="Nwogha J."/>
            <person name="Shu S."/>
            <person name="Carlson J."/>
            <person name="Kariba R."/>
            <person name="Muthemba S."/>
            <person name="Knop K."/>
            <person name="Barton G.J."/>
            <person name="Sherwood A.V."/>
            <person name="Lopez-Montes A."/>
            <person name="Asiedu R."/>
            <person name="Jamnadass R."/>
            <person name="Muchugi A."/>
            <person name="Goodstein D."/>
            <person name="Egesi C.N."/>
            <person name="Featherston J."/>
            <person name="Asfaw A."/>
            <person name="Simpson G.G."/>
            <person name="Dolezel J."/>
            <person name="Hendre P.S."/>
            <person name="Van Deynze A."/>
            <person name="Kumar P.L."/>
            <person name="Obidiegwu J.E."/>
            <person name="Bhattacharjee R."/>
            <person name="Rokhsar D.S."/>
        </authorList>
    </citation>
    <scope>NUCLEOTIDE SEQUENCE [LARGE SCALE GENOMIC DNA]</scope>
    <source>
        <strain evidence="2">cv. TDa95/00328</strain>
    </source>
</reference>
<dbReference type="Proteomes" id="UP000827976">
    <property type="component" value="Chromosome 5"/>
</dbReference>
<evidence type="ECO:0000313" key="1">
    <source>
        <dbReference type="EMBL" id="KAH7681840.1"/>
    </source>
</evidence>
<evidence type="ECO:0000313" key="2">
    <source>
        <dbReference type="Proteomes" id="UP000827976"/>
    </source>
</evidence>
<sequence>MNRKALNVFIFAYIFPFLSPSCISLHDEQMTPPSKGASKNDAKMIDQAVAYSLMVAALLITYLVH</sequence>